<sequence>MASRKKPNVKKGSKKKHNAKYGKKAGRGGKDDEDSVDSDGNLREFIDYGSDSTESAESAESTETSGESDVYLRSRPRRKAAIHARKKIKNCIKEDTPPKPIKNRIVTPKPSLRILPSKRRCPSKRQKTSSKRPFRLVREKIKNGGEHSDTSDTASTEDTSSDTDESIEDYFEKGIQEKVPALFFKNAVESADSSDASYTMDAVDAVDAVDSDEDEYPKGVSGILFALGGGGGSHSNSSMVPKKHNLKKESEDVKKFVKLLTDPPEENTIDMQITQFKALDLEKQQDLLYALEHRPVANDTGIHLMLKILTLRVSHEVKGMILSKYNSLQNLETSSGEYHKLRNWLDKAVSIPFGIYKDVPVRLEDGSETCGEFLKGAKKCLDNAAYGQEESKLQIMQFISTKIANPSGRGLSLLFIGPPGVGKTTLIKNGIAKALDWPFQFISLGGDSDASTYNGHQLVYESSHCGKIVNSLIASKSMSTVMMFDEVDKISQTPKGEEVMNLLIHLTDPVQNTDFEDKYLSGIPIDLSKVMFVFSANDITKIDRVLLDRMMVVNLQGYDLKQKSIIAEQYLLPAALTDVNMTGMIVIPKEVLSCMIREYASDDKGIRELKRCIEQIVQKINMLRMYNSPDLPFHIKDFSLPFTVKMEHMKLFLKKQHNPNAMPPGWYI</sequence>
<dbReference type="GO" id="GO:0016887">
    <property type="term" value="F:ATP hydrolysis activity"/>
    <property type="evidence" value="ECO:0007669"/>
    <property type="project" value="InterPro"/>
</dbReference>
<evidence type="ECO:0000256" key="1">
    <source>
        <dbReference type="SAM" id="MobiDB-lite"/>
    </source>
</evidence>
<feature type="region of interest" description="Disordered" evidence="1">
    <location>
        <begin position="1"/>
        <end position="165"/>
    </location>
</feature>
<name>A0A6C0KKJ8_9ZZZZ</name>
<dbReference type="GO" id="GO:0007005">
    <property type="term" value="P:mitochondrion organization"/>
    <property type="evidence" value="ECO:0007669"/>
    <property type="project" value="TreeGrafter"/>
</dbReference>
<evidence type="ECO:0000313" key="3">
    <source>
        <dbReference type="EMBL" id="QHU18542.1"/>
    </source>
</evidence>
<feature type="compositionally biased region" description="Low complexity" evidence="1">
    <location>
        <begin position="49"/>
        <end position="69"/>
    </location>
</feature>
<dbReference type="PANTHER" id="PTHR43718:SF2">
    <property type="entry name" value="LON PROTEASE HOMOLOG, MITOCHONDRIAL"/>
    <property type="match status" value="1"/>
</dbReference>
<dbReference type="GO" id="GO:0006515">
    <property type="term" value="P:protein quality control for misfolded or incompletely synthesized proteins"/>
    <property type="evidence" value="ECO:0007669"/>
    <property type="project" value="TreeGrafter"/>
</dbReference>
<feature type="compositionally biased region" description="Basic residues" evidence="1">
    <location>
        <begin position="1"/>
        <end position="27"/>
    </location>
</feature>
<dbReference type="Pfam" id="PF00004">
    <property type="entry name" value="AAA"/>
    <property type="match status" value="1"/>
</dbReference>
<dbReference type="GO" id="GO:0004252">
    <property type="term" value="F:serine-type endopeptidase activity"/>
    <property type="evidence" value="ECO:0007669"/>
    <property type="project" value="InterPro"/>
</dbReference>
<dbReference type="InterPro" id="IPR003959">
    <property type="entry name" value="ATPase_AAA_core"/>
</dbReference>
<dbReference type="GO" id="GO:0004176">
    <property type="term" value="F:ATP-dependent peptidase activity"/>
    <property type="evidence" value="ECO:0007669"/>
    <property type="project" value="InterPro"/>
</dbReference>
<feature type="compositionally biased region" description="Basic residues" evidence="1">
    <location>
        <begin position="74"/>
        <end position="90"/>
    </location>
</feature>
<dbReference type="GO" id="GO:0005759">
    <property type="term" value="C:mitochondrial matrix"/>
    <property type="evidence" value="ECO:0007669"/>
    <property type="project" value="TreeGrafter"/>
</dbReference>
<dbReference type="SUPFAM" id="SSF52540">
    <property type="entry name" value="P-loop containing nucleoside triphosphate hydrolases"/>
    <property type="match status" value="1"/>
</dbReference>
<dbReference type="GO" id="GO:0051131">
    <property type="term" value="P:chaperone-mediated protein complex assembly"/>
    <property type="evidence" value="ECO:0007669"/>
    <property type="project" value="TreeGrafter"/>
</dbReference>
<dbReference type="Gene3D" id="3.40.50.300">
    <property type="entry name" value="P-loop containing nucleotide triphosphate hydrolases"/>
    <property type="match status" value="1"/>
</dbReference>
<feature type="compositionally biased region" description="Basic and acidic residues" evidence="1">
    <location>
        <begin position="136"/>
        <end position="150"/>
    </location>
</feature>
<dbReference type="GO" id="GO:0005524">
    <property type="term" value="F:ATP binding"/>
    <property type="evidence" value="ECO:0007669"/>
    <property type="project" value="InterPro"/>
</dbReference>
<feature type="compositionally biased region" description="Basic residues" evidence="1">
    <location>
        <begin position="116"/>
        <end position="135"/>
    </location>
</feature>
<dbReference type="GO" id="GO:0003697">
    <property type="term" value="F:single-stranded DNA binding"/>
    <property type="evidence" value="ECO:0007669"/>
    <property type="project" value="TreeGrafter"/>
</dbReference>
<dbReference type="AlphaFoldDB" id="A0A6C0KKJ8"/>
<organism evidence="3">
    <name type="scientific">viral metagenome</name>
    <dbReference type="NCBI Taxonomy" id="1070528"/>
    <lineage>
        <taxon>unclassified sequences</taxon>
        <taxon>metagenomes</taxon>
        <taxon>organismal metagenomes</taxon>
    </lineage>
</organism>
<dbReference type="PANTHER" id="PTHR43718">
    <property type="entry name" value="LON PROTEASE"/>
    <property type="match status" value="1"/>
</dbReference>
<accession>A0A6C0KKJ8</accession>
<dbReference type="InterPro" id="IPR003593">
    <property type="entry name" value="AAA+_ATPase"/>
</dbReference>
<protein>
    <recommendedName>
        <fullName evidence="2">AAA+ ATPase domain-containing protein</fullName>
    </recommendedName>
</protein>
<proteinExistence type="predicted"/>
<dbReference type="InterPro" id="IPR027417">
    <property type="entry name" value="P-loop_NTPase"/>
</dbReference>
<dbReference type="SMART" id="SM00382">
    <property type="entry name" value="AAA"/>
    <property type="match status" value="1"/>
</dbReference>
<reference evidence="3" key="1">
    <citation type="journal article" date="2020" name="Nature">
        <title>Giant virus diversity and host interactions through global metagenomics.</title>
        <authorList>
            <person name="Schulz F."/>
            <person name="Roux S."/>
            <person name="Paez-Espino D."/>
            <person name="Jungbluth S."/>
            <person name="Walsh D.A."/>
            <person name="Denef V.J."/>
            <person name="McMahon K.D."/>
            <person name="Konstantinidis K.T."/>
            <person name="Eloe-Fadrosh E.A."/>
            <person name="Kyrpides N.C."/>
            <person name="Woyke T."/>
        </authorList>
    </citation>
    <scope>NUCLEOTIDE SEQUENCE</scope>
    <source>
        <strain evidence="3">GVMAG-S-3300013006-158</strain>
    </source>
</reference>
<dbReference type="InterPro" id="IPR027065">
    <property type="entry name" value="Lon_Prtase"/>
</dbReference>
<feature type="domain" description="AAA+ ATPase" evidence="2">
    <location>
        <begin position="409"/>
        <end position="557"/>
    </location>
</feature>
<evidence type="ECO:0000259" key="2">
    <source>
        <dbReference type="SMART" id="SM00382"/>
    </source>
</evidence>
<dbReference type="Gene3D" id="1.10.8.60">
    <property type="match status" value="1"/>
</dbReference>
<dbReference type="EMBL" id="MN740936">
    <property type="protein sequence ID" value="QHU18542.1"/>
    <property type="molecule type" value="Genomic_DNA"/>
</dbReference>